<dbReference type="PANTHER" id="PTHR40132:SF1">
    <property type="entry name" value="PRE-MRNA-SPLICING FACTOR 38B"/>
    <property type="match status" value="1"/>
</dbReference>
<evidence type="ECO:0000256" key="1">
    <source>
        <dbReference type="SAM" id="MobiDB-lite"/>
    </source>
</evidence>
<dbReference type="Proteomes" id="UP000191612">
    <property type="component" value="Unassembled WGS sequence"/>
</dbReference>
<sequence>MDDDYVAQLLAKEAKESSIKYASQGMSAFMPSRPTSNAPKPNTRFLRNLIKVTDNHNTALKLKEEREARERMRQLKHQASAASVNCEDQGTTGEEIGKIAIVHIEKELEVAPLRQNETGRGGIEEETKSMAELERETKTAVNIGANTGITSHLEEIDGTEIRNTPDGDVSDHTRGLPAVLRTWTGVPIAIAIEDKNVNLDIPLAPFPVPARQSRTYLDGQSGKMHRHMAPAVLALKPARDTNKRPQDLVGPLPPRQNEAPIRSRGRGAYKHNMSNIDAHFAPGYDPATDVHLDEDKIHSMGQESSRRPVAGLMTKDDDWDMAMEALRDRERWRSKGEERLRTAGIDEAVIDKWKNNTAFAGVDGEGKPEDVQWSKKGEGREWDRGKFVDDDGHVDIRAAW</sequence>
<evidence type="ECO:0000313" key="2">
    <source>
        <dbReference type="EMBL" id="OQD96836.1"/>
    </source>
</evidence>
<protein>
    <submittedName>
        <fullName evidence="2">Uncharacterized protein</fullName>
    </submittedName>
</protein>
<organism evidence="2 3">
    <name type="scientific">Penicillium solitum</name>
    <dbReference type="NCBI Taxonomy" id="60172"/>
    <lineage>
        <taxon>Eukaryota</taxon>
        <taxon>Fungi</taxon>
        <taxon>Dikarya</taxon>
        <taxon>Ascomycota</taxon>
        <taxon>Pezizomycotina</taxon>
        <taxon>Eurotiomycetes</taxon>
        <taxon>Eurotiomycetidae</taxon>
        <taxon>Eurotiales</taxon>
        <taxon>Aspergillaceae</taxon>
        <taxon>Penicillium</taxon>
    </lineage>
</organism>
<feature type="compositionally biased region" description="Basic and acidic residues" evidence="1">
    <location>
        <begin position="364"/>
        <end position="384"/>
    </location>
</feature>
<evidence type="ECO:0000313" key="3">
    <source>
        <dbReference type="Proteomes" id="UP000191612"/>
    </source>
</evidence>
<feature type="region of interest" description="Disordered" evidence="1">
    <location>
        <begin position="362"/>
        <end position="384"/>
    </location>
</feature>
<comment type="caution">
    <text evidence="2">The sequence shown here is derived from an EMBL/GenBank/DDBJ whole genome shotgun (WGS) entry which is preliminary data.</text>
</comment>
<dbReference type="EMBL" id="MDYO01000014">
    <property type="protein sequence ID" value="OQD96836.1"/>
    <property type="molecule type" value="Genomic_DNA"/>
</dbReference>
<accession>A0A1V6R6Q0</accession>
<dbReference type="AlphaFoldDB" id="A0A1V6R6Q0"/>
<keyword evidence="3" id="KW-1185">Reference proteome</keyword>
<feature type="region of interest" description="Disordered" evidence="1">
    <location>
        <begin position="241"/>
        <end position="262"/>
    </location>
</feature>
<name>A0A1V6R6Q0_9EURO</name>
<dbReference type="PANTHER" id="PTHR40132">
    <property type="entry name" value="PRE-MRNA-SPLICING FACTOR 38B"/>
    <property type="match status" value="1"/>
</dbReference>
<dbReference type="STRING" id="60172.A0A1V6R6Q0"/>
<proteinExistence type="predicted"/>
<gene>
    <name evidence="2" type="ORF">PENSOL_c014G00652</name>
</gene>
<reference evidence="3" key="1">
    <citation type="journal article" date="2017" name="Nat. Microbiol.">
        <title>Global analysis of biosynthetic gene clusters reveals vast potential of secondary metabolite production in Penicillium species.</title>
        <authorList>
            <person name="Nielsen J.C."/>
            <person name="Grijseels S."/>
            <person name="Prigent S."/>
            <person name="Ji B."/>
            <person name="Dainat J."/>
            <person name="Nielsen K.F."/>
            <person name="Frisvad J.C."/>
            <person name="Workman M."/>
            <person name="Nielsen J."/>
        </authorList>
    </citation>
    <scope>NUCLEOTIDE SEQUENCE [LARGE SCALE GENOMIC DNA]</scope>
    <source>
        <strain evidence="3">IBT 29525</strain>
    </source>
</reference>